<gene>
    <name evidence="1" type="ORF">CFOL_v3_20031</name>
</gene>
<dbReference type="Gene3D" id="1.25.40.10">
    <property type="entry name" value="Tetratricopeptide repeat domain"/>
    <property type="match status" value="1"/>
</dbReference>
<evidence type="ECO:0000313" key="1">
    <source>
        <dbReference type="EMBL" id="GAV76558.1"/>
    </source>
</evidence>
<accession>A0A1Q3C8Y4</accession>
<dbReference type="PANTHER" id="PTHR47868">
    <property type="entry name" value="OS05G0457700 PROTEIN"/>
    <property type="match status" value="1"/>
</dbReference>
<dbReference type="InterPro" id="IPR019734">
    <property type="entry name" value="TPR_rpt"/>
</dbReference>
<dbReference type="OrthoDB" id="1892356at2759"/>
<dbReference type="FunCoup" id="A0A1Q3C8Y4">
    <property type="interactions" value="874"/>
</dbReference>
<dbReference type="PROSITE" id="PS51257">
    <property type="entry name" value="PROKAR_LIPOPROTEIN"/>
    <property type="match status" value="1"/>
</dbReference>
<dbReference type="SMART" id="SM00028">
    <property type="entry name" value="TPR"/>
    <property type="match status" value="2"/>
</dbReference>
<protein>
    <submittedName>
        <fullName evidence="1">Uncharacterized protein</fullName>
    </submittedName>
</protein>
<dbReference type="EMBL" id="BDDD01001508">
    <property type="protein sequence ID" value="GAV76558.1"/>
    <property type="molecule type" value="Genomic_DNA"/>
</dbReference>
<dbReference type="InParanoid" id="A0A1Q3C8Y4"/>
<keyword evidence="2" id="KW-1185">Reference proteome</keyword>
<dbReference type="GO" id="GO:0005739">
    <property type="term" value="C:mitochondrion"/>
    <property type="evidence" value="ECO:0007669"/>
    <property type="project" value="TreeGrafter"/>
</dbReference>
<dbReference type="SUPFAM" id="SSF48452">
    <property type="entry name" value="TPR-like"/>
    <property type="match status" value="1"/>
</dbReference>
<dbReference type="STRING" id="3775.A0A1Q3C8Y4"/>
<sequence>MIHTAAKLCRGLGPACRSSFLSPSSSSCSPFRSISCYGSNLYPVAAQMVDYALSHARSQNTDESYAQGMLVLEQCLSSQSSEEGIGQNSRGVVLLAMATLSYERGNFGEAIEKLQKVQDLKRSSLAYRVAAMEALVGLNLQLGQDDTSSVLANDFFKVVEENYSQAGSVIMGRAKALKGLVELVHGNLVSAESIFGGLHKSDRCAGSVALSYGEFLHATLNFSLAKELYQKVIDGVSDNWKCDDMDTIAVCNMTSEEVLLAATLALGQLEAHMGNFVGAEEMLTKALTKAEEHFGNRHPKVGAVVTCIALMYGQKAMVEHSSSLIVQEGLYRRALEILKAPQLEYEGSKINLDGGDVMALARGGYAELLCLQQNRKGEGEKMKRWAEAAWNSRRLSLAEALDFLEPSGKVAVVEARISRAL</sequence>
<comment type="caution">
    <text evidence="1">The sequence shown here is derived from an EMBL/GenBank/DDBJ whole genome shotgun (WGS) entry which is preliminary data.</text>
</comment>
<proteinExistence type="predicted"/>
<evidence type="ECO:0000313" key="2">
    <source>
        <dbReference type="Proteomes" id="UP000187406"/>
    </source>
</evidence>
<reference evidence="2" key="1">
    <citation type="submission" date="2016-04" db="EMBL/GenBank/DDBJ databases">
        <title>Cephalotus genome sequencing.</title>
        <authorList>
            <person name="Fukushima K."/>
            <person name="Hasebe M."/>
            <person name="Fang X."/>
        </authorList>
    </citation>
    <scope>NUCLEOTIDE SEQUENCE [LARGE SCALE GENOMIC DNA]</scope>
    <source>
        <strain evidence="2">cv. St1</strain>
    </source>
</reference>
<dbReference type="PANTHER" id="PTHR47868:SF2">
    <property type="entry name" value="OS05G0457700 PROTEIN"/>
    <property type="match status" value="1"/>
</dbReference>
<dbReference type="AlphaFoldDB" id="A0A1Q3C8Y4"/>
<dbReference type="InterPro" id="IPR011990">
    <property type="entry name" value="TPR-like_helical_dom_sf"/>
</dbReference>
<name>A0A1Q3C8Y4_CEPFO</name>
<organism evidence="1 2">
    <name type="scientific">Cephalotus follicularis</name>
    <name type="common">Albany pitcher plant</name>
    <dbReference type="NCBI Taxonomy" id="3775"/>
    <lineage>
        <taxon>Eukaryota</taxon>
        <taxon>Viridiplantae</taxon>
        <taxon>Streptophyta</taxon>
        <taxon>Embryophyta</taxon>
        <taxon>Tracheophyta</taxon>
        <taxon>Spermatophyta</taxon>
        <taxon>Magnoliopsida</taxon>
        <taxon>eudicotyledons</taxon>
        <taxon>Gunneridae</taxon>
        <taxon>Pentapetalae</taxon>
        <taxon>rosids</taxon>
        <taxon>fabids</taxon>
        <taxon>Oxalidales</taxon>
        <taxon>Cephalotaceae</taxon>
        <taxon>Cephalotus</taxon>
    </lineage>
</organism>
<dbReference type="Proteomes" id="UP000187406">
    <property type="component" value="Unassembled WGS sequence"/>
</dbReference>